<evidence type="ECO:0000313" key="17">
    <source>
        <dbReference type="Proteomes" id="UP000019118"/>
    </source>
</evidence>
<dbReference type="GO" id="GO:0009653">
    <property type="term" value="P:anatomical structure morphogenesis"/>
    <property type="evidence" value="ECO:0007669"/>
    <property type="project" value="UniProtKB-ARBA"/>
</dbReference>
<keyword evidence="8" id="KW-1015">Disulfide bond</keyword>
<evidence type="ECO:0000259" key="14">
    <source>
        <dbReference type="PROSITE" id="PS50835"/>
    </source>
</evidence>
<evidence type="ECO:0000256" key="8">
    <source>
        <dbReference type="ARBA" id="ARBA00023157"/>
    </source>
</evidence>
<feature type="domain" description="Fibronectin type-III" evidence="15">
    <location>
        <begin position="1141"/>
        <end position="1236"/>
    </location>
</feature>
<comment type="subcellular location">
    <subcellularLocation>
        <location evidence="1">Membrane</location>
        <topology evidence="1">Single-pass type I membrane protein</topology>
    </subcellularLocation>
</comment>
<feature type="domain" description="Fibronectin type-III" evidence="15">
    <location>
        <begin position="1340"/>
        <end position="1434"/>
    </location>
</feature>
<name>A0AAR5PQD0_DENPD</name>
<evidence type="ECO:0000256" key="5">
    <source>
        <dbReference type="ARBA" id="ARBA00022889"/>
    </source>
</evidence>
<evidence type="ECO:0000256" key="4">
    <source>
        <dbReference type="ARBA" id="ARBA00022737"/>
    </source>
</evidence>
<feature type="compositionally biased region" description="Low complexity" evidence="12">
    <location>
        <begin position="2094"/>
        <end position="2103"/>
    </location>
</feature>
<feature type="domain" description="Fibronectin type-III" evidence="15">
    <location>
        <begin position="1647"/>
        <end position="1750"/>
    </location>
</feature>
<dbReference type="PROSITE" id="PS50835">
    <property type="entry name" value="IG_LIKE"/>
    <property type="match status" value="5"/>
</dbReference>
<dbReference type="FunFam" id="2.60.40.10:FF:000209">
    <property type="entry name" value="Sidekick cell adhesion molecule 2"/>
    <property type="match status" value="1"/>
</dbReference>
<dbReference type="GO" id="GO:0098609">
    <property type="term" value="P:cell-cell adhesion"/>
    <property type="evidence" value="ECO:0007669"/>
    <property type="project" value="TreeGrafter"/>
</dbReference>
<dbReference type="FunFam" id="2.60.40.10:FF:001715">
    <property type="entry name" value="Sidekick, isoform B"/>
    <property type="match status" value="1"/>
</dbReference>
<sequence length="2180" mass="242575">MVLCKRGISTRIMEETEREPWRKSCILIIHMVAVLTLVQITSAENQLQAPRFTIFTSSSIIRLGTTKIVQCQAVGNPAPQFKWLKDGNPITEFSTDPFYKIISAKLEDGGSYRCIASNKIGSILSEELKIIVAYMNVFKDQSERTVDVMEGEAAVLNLPEIDSVPAPDVTWQTDEGPLPYAQKYAKSKSNQLIILSTEPSDQKPYRARAINTQEGKEENSAFIRLNVIKSSDNRELAPEIIVAPDDLQIVKGASEATLDCIASARPLYELETLWFKDGIPIETAGISYSLNDIWNRSLALVSINTTHSGSYQCSVNLRSGGFPNVTATAQVVVLEKPRFLSNAKPETLADYGSQLNLPCDLIGNPQPNVTWYRNSQELDLSDQRYVIEEDNSLLIKKLLISDNSMYQCFARNKAGESSLSTWLRVKTAHPVMEFGPKNITVLDGKDATLTCRAAGAPLPNVTWIFNGKDEVTTSSRVQILETGDLLIAAVREKDAGSYTCLRTNEAGEVKGSAHLSVLVRTQIVQPPVDTRVLLGHTATLQCKISCDPTVPYQLDWFRDKQMINPRGSQRINILPDGMLEIQAVRASDVGHYTCAVQSPGGNETRSAKLSVIELPFAPTNVKAERTEDGGQRAVNVSWTPGFDGNSPIKQYIVQKREVPEFVPPIAGPIPDPLLNWVTELSNVSGDQRWTMLTNLKAAASYQFRVSAVNSVGEGSPSEPSNQIMLPQEAPSGPPVGFVGSARSSSEIITQWQPPLEEHRNGLILGYIIRYRLYGYNDSPWTIRNITNEAQRNYLITDLITWKDYVVQIAAYNNKGVGVFTDGAKIKTKEGVPEAPPMIRNVEALNSTAVQIWWKPPDPQKINGINQGYKIQAWRWHSSRGHVEASMMTVHPNLLDPYAEQSALMTHLEKFTDYNITVLCFTDPGDGEISDLVPVKTLEDVPDEVSNLQFDDISDRAVKVLWQPPKKINGILTGYQIQYQIKDMPNTLRLRNLSADTLSEKVNELQATTHYRFEVTAWTAVGPGPPKIAIIQSGVEPVLPHPPSKLALSNIEAFSVVLQFTPGFDGNSSITKWTVQAQTTRNATWFTVYEISDPDATTITVTGLVPFTLYRLRLIANNVVGSSIPSEATKEFQTIQAPPAHPPKNVTVRAMSATELRVRWTPLQQIEWFGNPRGYNISYIELRTGHIYSASIEDHTANSHVIIGLEEFALYEIRMQACNDVGCSSVGPKALERTRESVPTFGPLNVMANATSSTTIVVKWGEVPKEHQNGLIEGFKVYYATDMKSSDYKVIPNNSTFTTTLTELRKYVVYHVQVLAYTRLGDGAPSKPAMSVRTFEDAPGAPSNVSFPDVSFTSARIIWDVPEEPNGEILAYRVTYHIDNANSNSKYAKEFPPSDRTFRFTQLEAEKFYLFSITAQTRSGWGNTAQALVFTTNNREPPTEPSVPQISRSQIQSRAITFSWTPGRDGFAPLRYYTVQKMENNGPWQSLPERVDPHLNSYTVQNLKPFTTYRFRIQATNDIGPSRFSPESIEVRTYPAAPSKPVSGLKVVPITTTSVEVFWIPIEEQYWSGDTKSGGYKVVFQPVSDFPTALQATPNEEVKGINANKMVLNELLQDKNYEIIVVPFNIQGEGPASPPVTVYVGEAVPTGEPRALQAKPVSSTEVRLKWKPPQQHMQNGELLGYKIFYLVINSPQELEDGKKWEEEIEIVAPSSTSHSLVFLDKYTEYRIQILAFNPAGDGPRSQPILVKTFPGLPSAPVNLRFTEITMNSLMVMWDAPKKPNGEIVGYIVTYETAEENERFSKQVKQKVTTNSLQVQSLEEEITYTFTVRAQTFDFGPHISNNVTTGPQEGSPGSPKELTVVKQLSNVELHWLNGPTGKGPISGYYLESQRKDDSRWQTVTKTSNGPLQDFTISYQSLLPSTAYIFRVIPYNKFGISCPAMSRDYILTPSKLYMEYGYLQNSPFYRQTWFMVALAATSIIIIITIIAILCVKSKSYKYKQEAQKTLEESMAMSMGDHQDLAMDYYRSKGANGTITAIGTLSKRGGQRKQPHNQPPTILGKSPPRPSPASVPYNSDEESLKGYDENPDDSSVTEKPSEMSSSEQGSESENESVRSDPHSFVNHYANVNDTLRQSWKRQKPVKNYSSYTDSEPEGSAVVSLNGGQIVLNNMARSRAPLPGFSSFV</sequence>
<dbReference type="CDD" id="cd00096">
    <property type="entry name" value="Ig"/>
    <property type="match status" value="1"/>
</dbReference>
<dbReference type="Pfam" id="PF13927">
    <property type="entry name" value="Ig_3"/>
    <property type="match status" value="1"/>
</dbReference>
<keyword evidence="4" id="KW-0677">Repeat</keyword>
<feature type="domain" description="Fibronectin type-III" evidence="15">
    <location>
        <begin position="733"/>
        <end position="830"/>
    </location>
</feature>
<evidence type="ECO:0000256" key="7">
    <source>
        <dbReference type="ARBA" id="ARBA00023136"/>
    </source>
</evidence>
<dbReference type="FunFam" id="2.60.40.10:FF:001849">
    <property type="entry name" value="Sidekick, isoform B"/>
    <property type="match status" value="1"/>
</dbReference>
<dbReference type="InterPro" id="IPR003598">
    <property type="entry name" value="Ig_sub2"/>
</dbReference>
<dbReference type="SMART" id="SM00406">
    <property type="entry name" value="IGv"/>
    <property type="match status" value="3"/>
</dbReference>
<keyword evidence="10" id="KW-0393">Immunoglobulin domain</keyword>
<feature type="domain" description="Ig-like" evidence="14">
    <location>
        <begin position="337"/>
        <end position="420"/>
    </location>
</feature>
<dbReference type="FunFam" id="2.60.40.10:FF:000093">
    <property type="entry name" value="Down syndrome cell adhesion molecule, isoform B"/>
    <property type="match status" value="1"/>
</dbReference>
<feature type="domain" description="Ig-like" evidence="14">
    <location>
        <begin position="521"/>
        <end position="610"/>
    </location>
</feature>
<dbReference type="SMART" id="SM00408">
    <property type="entry name" value="IGc2"/>
    <property type="match status" value="5"/>
</dbReference>
<dbReference type="InterPro" id="IPR013098">
    <property type="entry name" value="Ig_I-set"/>
</dbReference>
<evidence type="ECO:0000256" key="10">
    <source>
        <dbReference type="ARBA" id="ARBA00023319"/>
    </source>
</evidence>
<dbReference type="InterPro" id="IPR003599">
    <property type="entry name" value="Ig_sub"/>
</dbReference>
<feature type="domain" description="Fibronectin type-III" evidence="15">
    <location>
        <begin position="1241"/>
        <end position="1336"/>
    </location>
</feature>
<dbReference type="GO" id="GO:0048731">
    <property type="term" value="P:system development"/>
    <property type="evidence" value="ECO:0007669"/>
    <property type="project" value="UniProtKB-ARBA"/>
</dbReference>
<feature type="domain" description="Fibronectin type-III" evidence="15">
    <location>
        <begin position="835"/>
        <end position="939"/>
    </location>
</feature>
<feature type="region of interest" description="Disordered" evidence="12">
    <location>
        <begin position="2036"/>
        <end position="2113"/>
    </location>
</feature>
<dbReference type="SUPFAM" id="SSF49265">
    <property type="entry name" value="Fibronectin type III"/>
    <property type="match status" value="7"/>
</dbReference>
<dbReference type="CDD" id="cd00063">
    <property type="entry name" value="FN3"/>
    <property type="match status" value="13"/>
</dbReference>
<dbReference type="PANTHER" id="PTHR44170:SF6">
    <property type="entry name" value="CONTACTIN"/>
    <property type="match status" value="1"/>
</dbReference>
<keyword evidence="9" id="KW-0325">Glycoprotein</keyword>
<feature type="domain" description="Fibronectin type-III" evidence="15">
    <location>
        <begin position="1754"/>
        <end position="1846"/>
    </location>
</feature>
<keyword evidence="6 13" id="KW-1133">Transmembrane helix</keyword>
<feature type="domain" description="Fibronectin type-III" evidence="15">
    <location>
        <begin position="1540"/>
        <end position="1642"/>
    </location>
</feature>
<feature type="domain" description="Fibronectin type-III" evidence="15">
    <location>
        <begin position="943"/>
        <end position="1037"/>
    </location>
</feature>
<dbReference type="EnsemblMetazoa" id="XM_019907447.1">
    <property type="protein sequence ID" value="XP_019763006.1"/>
    <property type="gene ID" value="LOC109539596"/>
</dbReference>
<dbReference type="Gene3D" id="2.60.40.10">
    <property type="entry name" value="Immunoglobulins"/>
    <property type="match status" value="19"/>
</dbReference>
<keyword evidence="2 13" id="KW-0812">Transmembrane</keyword>
<dbReference type="FunFam" id="2.60.40.10:FF:001722">
    <property type="entry name" value="Sidekick, isoform B"/>
    <property type="match status" value="1"/>
</dbReference>
<feature type="region of interest" description="Disordered" evidence="12">
    <location>
        <begin position="2130"/>
        <end position="2152"/>
    </location>
</feature>
<dbReference type="InterPro" id="IPR036179">
    <property type="entry name" value="Ig-like_dom_sf"/>
</dbReference>
<evidence type="ECO:0008006" key="18">
    <source>
        <dbReference type="Google" id="ProtNLM"/>
    </source>
</evidence>
<evidence type="ECO:0000256" key="9">
    <source>
        <dbReference type="ARBA" id="ARBA00023180"/>
    </source>
</evidence>
<dbReference type="FunFam" id="2.60.40.10:FF:001362">
    <property type="entry name" value="Sidekick, isoform B"/>
    <property type="match status" value="1"/>
</dbReference>
<dbReference type="InterPro" id="IPR003961">
    <property type="entry name" value="FN3_dom"/>
</dbReference>
<evidence type="ECO:0000256" key="6">
    <source>
        <dbReference type="ARBA" id="ARBA00022989"/>
    </source>
</evidence>
<dbReference type="Pfam" id="PF00041">
    <property type="entry name" value="fn3"/>
    <property type="match status" value="13"/>
</dbReference>
<dbReference type="Pfam" id="PF07679">
    <property type="entry name" value="I-set"/>
    <property type="match status" value="4"/>
</dbReference>
<feature type="domain" description="Fibronectin type-III" evidence="15">
    <location>
        <begin position="1436"/>
        <end position="1535"/>
    </location>
</feature>
<dbReference type="InterPro" id="IPR013106">
    <property type="entry name" value="Ig_V-set"/>
</dbReference>
<dbReference type="SMART" id="SM00409">
    <property type="entry name" value="IG"/>
    <property type="match status" value="6"/>
</dbReference>
<dbReference type="FunFam" id="2.60.40.10:FF:002352">
    <property type="entry name" value="Blast:Protein sidekick"/>
    <property type="match status" value="1"/>
</dbReference>
<keyword evidence="3" id="KW-0732">Signal</keyword>
<dbReference type="SMART" id="SM00060">
    <property type="entry name" value="FN3"/>
    <property type="match status" value="13"/>
</dbReference>
<reference evidence="17" key="1">
    <citation type="journal article" date="2013" name="Genome Biol.">
        <title>Draft genome of the mountain pine beetle, Dendroctonus ponderosae Hopkins, a major forest pest.</title>
        <authorList>
            <person name="Keeling C.I."/>
            <person name="Yuen M.M."/>
            <person name="Liao N.Y."/>
            <person name="Docking T.R."/>
            <person name="Chan S.K."/>
            <person name="Taylor G.A."/>
            <person name="Palmquist D.L."/>
            <person name="Jackman S.D."/>
            <person name="Nguyen A."/>
            <person name="Li M."/>
            <person name="Henderson H."/>
            <person name="Janes J.K."/>
            <person name="Zhao Y."/>
            <person name="Pandoh P."/>
            <person name="Moore R."/>
            <person name="Sperling F.A."/>
            <person name="Huber D.P."/>
            <person name="Birol I."/>
            <person name="Jones S.J."/>
            <person name="Bohlmann J."/>
        </authorList>
    </citation>
    <scope>NUCLEOTIDE SEQUENCE</scope>
</reference>
<feature type="domain" description="Fibronectin type-III" evidence="15">
    <location>
        <begin position="1849"/>
        <end position="1948"/>
    </location>
</feature>
<dbReference type="FunFam" id="2.60.40.10:FF:000032">
    <property type="entry name" value="palladin isoform X1"/>
    <property type="match status" value="2"/>
</dbReference>
<feature type="transmembrane region" description="Helical" evidence="13">
    <location>
        <begin position="1966"/>
        <end position="1988"/>
    </location>
</feature>
<accession>A0AAR5PQD0</accession>
<dbReference type="InterPro" id="IPR013783">
    <property type="entry name" value="Ig-like_fold"/>
</dbReference>
<evidence type="ECO:0000256" key="13">
    <source>
        <dbReference type="SAM" id="Phobius"/>
    </source>
</evidence>
<dbReference type="GO" id="GO:0016020">
    <property type="term" value="C:membrane"/>
    <property type="evidence" value="ECO:0007669"/>
    <property type="project" value="UniProtKB-SubCell"/>
</dbReference>
<evidence type="ECO:0000256" key="11">
    <source>
        <dbReference type="ARBA" id="ARBA00061621"/>
    </source>
</evidence>
<dbReference type="SUPFAM" id="SSF48726">
    <property type="entry name" value="Immunoglobulin"/>
    <property type="match status" value="6"/>
</dbReference>
<feature type="domain" description="Ig-like" evidence="14">
    <location>
        <begin position="50"/>
        <end position="131"/>
    </location>
</feature>
<feature type="domain" description="Fibronectin type-III" evidence="15">
    <location>
        <begin position="617"/>
        <end position="728"/>
    </location>
</feature>
<feature type="domain" description="Ig-like" evidence="14">
    <location>
        <begin position="430"/>
        <end position="516"/>
    </location>
</feature>
<keyword evidence="7 13" id="KW-0472">Membrane</keyword>
<evidence type="ECO:0000256" key="12">
    <source>
        <dbReference type="SAM" id="MobiDB-lite"/>
    </source>
</evidence>
<evidence type="ECO:0000256" key="2">
    <source>
        <dbReference type="ARBA" id="ARBA00022692"/>
    </source>
</evidence>
<keyword evidence="17" id="KW-1185">Reference proteome</keyword>
<dbReference type="GO" id="GO:0030154">
    <property type="term" value="P:cell differentiation"/>
    <property type="evidence" value="ECO:0007669"/>
    <property type="project" value="UniProtKB-ARBA"/>
</dbReference>
<evidence type="ECO:0000313" key="16">
    <source>
        <dbReference type="EnsemblMetazoa" id="XP_019763006.1"/>
    </source>
</evidence>
<dbReference type="InterPro" id="IPR036116">
    <property type="entry name" value="FN3_sf"/>
</dbReference>
<feature type="domain" description="Fibronectin type-III" evidence="15">
    <location>
        <begin position="1041"/>
        <end position="1136"/>
    </location>
</feature>
<feature type="domain" description="Ig-like" evidence="14">
    <location>
        <begin position="238"/>
        <end position="332"/>
    </location>
</feature>
<dbReference type="Proteomes" id="UP000019118">
    <property type="component" value="Unassembled WGS sequence"/>
</dbReference>
<evidence type="ECO:0000256" key="3">
    <source>
        <dbReference type="ARBA" id="ARBA00022729"/>
    </source>
</evidence>
<dbReference type="PANTHER" id="PTHR44170">
    <property type="entry name" value="PROTEIN SIDEKICK"/>
    <property type="match status" value="1"/>
</dbReference>
<dbReference type="FunFam" id="2.60.40.10:FF:000028">
    <property type="entry name" value="Neuronal cell adhesion molecule"/>
    <property type="match status" value="1"/>
</dbReference>
<dbReference type="FunFam" id="2.60.40.10:FF:000158">
    <property type="entry name" value="Sidekick cell adhesion molecule 2"/>
    <property type="match status" value="1"/>
</dbReference>
<evidence type="ECO:0000259" key="15">
    <source>
        <dbReference type="PROSITE" id="PS50853"/>
    </source>
</evidence>
<evidence type="ECO:0000256" key="1">
    <source>
        <dbReference type="ARBA" id="ARBA00004479"/>
    </source>
</evidence>
<dbReference type="PRINTS" id="PR00014">
    <property type="entry name" value="FNTYPEIII"/>
</dbReference>
<proteinExistence type="inferred from homology"/>
<reference evidence="16" key="2">
    <citation type="submission" date="2024-08" db="UniProtKB">
        <authorList>
            <consortium name="EnsemblMetazoa"/>
        </authorList>
    </citation>
    <scope>IDENTIFICATION</scope>
</reference>
<dbReference type="PROSITE" id="PS50853">
    <property type="entry name" value="FN3"/>
    <property type="match status" value="13"/>
</dbReference>
<organism evidence="16 17">
    <name type="scientific">Dendroctonus ponderosae</name>
    <name type="common">Mountain pine beetle</name>
    <dbReference type="NCBI Taxonomy" id="77166"/>
    <lineage>
        <taxon>Eukaryota</taxon>
        <taxon>Metazoa</taxon>
        <taxon>Ecdysozoa</taxon>
        <taxon>Arthropoda</taxon>
        <taxon>Hexapoda</taxon>
        <taxon>Insecta</taxon>
        <taxon>Pterygota</taxon>
        <taxon>Neoptera</taxon>
        <taxon>Endopterygota</taxon>
        <taxon>Coleoptera</taxon>
        <taxon>Polyphaga</taxon>
        <taxon>Cucujiformia</taxon>
        <taxon>Curculionidae</taxon>
        <taxon>Scolytinae</taxon>
        <taxon>Dendroctonus</taxon>
    </lineage>
</organism>
<dbReference type="InterPro" id="IPR007110">
    <property type="entry name" value="Ig-like_dom"/>
</dbReference>
<protein>
    <recommendedName>
        <fullName evidence="18">Protein sidekick</fullName>
    </recommendedName>
</protein>
<feature type="transmembrane region" description="Helical" evidence="13">
    <location>
        <begin position="21"/>
        <end position="40"/>
    </location>
</feature>
<keyword evidence="5" id="KW-0130">Cell adhesion</keyword>
<comment type="similarity">
    <text evidence="11">Belongs to the sidekick family.</text>
</comment>